<dbReference type="AlphaFoldDB" id="A0A261UH58"/>
<protein>
    <recommendedName>
        <fullName evidence="1">ABC-type transport auxiliary lipoprotein component domain-containing protein</fullName>
    </recommendedName>
</protein>
<dbReference type="Pfam" id="PF03886">
    <property type="entry name" value="ABC_trans_aux"/>
    <property type="match status" value="1"/>
</dbReference>
<organism evidence="2 3">
    <name type="scientific">Bordetella genomosp. 11</name>
    <dbReference type="NCBI Taxonomy" id="1416808"/>
    <lineage>
        <taxon>Bacteria</taxon>
        <taxon>Pseudomonadati</taxon>
        <taxon>Pseudomonadota</taxon>
        <taxon>Betaproteobacteria</taxon>
        <taxon>Burkholderiales</taxon>
        <taxon>Alcaligenaceae</taxon>
        <taxon>Bordetella</taxon>
    </lineage>
</organism>
<comment type="caution">
    <text evidence="2">The sequence shown here is derived from an EMBL/GenBank/DDBJ whole genome shotgun (WGS) entry which is preliminary data.</text>
</comment>
<evidence type="ECO:0000259" key="1">
    <source>
        <dbReference type="Pfam" id="PF03886"/>
    </source>
</evidence>
<keyword evidence="3" id="KW-1185">Reference proteome</keyword>
<name>A0A261UH58_9BORD</name>
<proteinExistence type="predicted"/>
<gene>
    <name evidence="2" type="ORF">CAL28_18230</name>
</gene>
<dbReference type="OrthoDB" id="1494661at2"/>
<dbReference type="EMBL" id="NEVS01000004">
    <property type="protein sequence ID" value="OZI61266.1"/>
    <property type="molecule type" value="Genomic_DNA"/>
</dbReference>
<evidence type="ECO:0000313" key="3">
    <source>
        <dbReference type="Proteomes" id="UP000215767"/>
    </source>
</evidence>
<dbReference type="Gene3D" id="3.40.50.10610">
    <property type="entry name" value="ABC-type transport auxiliary lipoprotein component"/>
    <property type="match status" value="1"/>
</dbReference>
<evidence type="ECO:0000313" key="2">
    <source>
        <dbReference type="EMBL" id="OZI61266.1"/>
    </source>
</evidence>
<dbReference type="RefSeq" id="WP_094842671.1">
    <property type="nucleotide sequence ID" value="NZ_NEVS01000004.1"/>
</dbReference>
<dbReference type="Proteomes" id="UP000215767">
    <property type="component" value="Unassembled WGS sequence"/>
</dbReference>
<accession>A0A261UH58</accession>
<dbReference type="SUPFAM" id="SSF159594">
    <property type="entry name" value="XCC0632-like"/>
    <property type="match status" value="1"/>
</dbReference>
<dbReference type="PROSITE" id="PS51257">
    <property type="entry name" value="PROKAR_LIPOPROTEIN"/>
    <property type="match status" value="1"/>
</dbReference>
<dbReference type="InterPro" id="IPR005586">
    <property type="entry name" value="ABC_trans_aux"/>
</dbReference>
<sequence length="220" mass="23033">MNSTIRRVLTPAVLGAALAGCSTSPPVHYYTLLRPDAGQESRAAAPSDGGKPPFLLDVLPVTVPPQADQPQIMLREADGVVAAYYSDRWTAPLSDEIRGALSYNLVRDLGVVDVQSINAPANAAVWRVQLDVQRFDATAHGEAVLDATWRVRPLNLPGQTLLCRSVIHVPLDGATPARAVAAQQRATADLAATIASGIRAGGARAQAGSEAVQLKGCDVG</sequence>
<reference evidence="3" key="1">
    <citation type="submission" date="2017-05" db="EMBL/GenBank/DDBJ databases">
        <title>Complete and WGS of Bordetella genogroups.</title>
        <authorList>
            <person name="Spilker T."/>
            <person name="Lipuma J."/>
        </authorList>
    </citation>
    <scope>NUCLEOTIDE SEQUENCE [LARGE SCALE GENOMIC DNA]</scope>
    <source>
        <strain evidence="3">AU8856</strain>
    </source>
</reference>
<feature type="domain" description="ABC-type transport auxiliary lipoprotein component" evidence="1">
    <location>
        <begin position="42"/>
        <end position="195"/>
    </location>
</feature>